<dbReference type="EMBL" id="CAKLBY020000014">
    <property type="protein sequence ID" value="CAK7897241.1"/>
    <property type="molecule type" value="Genomic_DNA"/>
</dbReference>
<dbReference type="AlphaFoldDB" id="A0AAV1T182"/>
<evidence type="ECO:0000256" key="1">
    <source>
        <dbReference type="SAM" id="MobiDB-lite"/>
    </source>
</evidence>
<sequence>MSRRDSRRPSRLQPRAFIGGTDDGVSGPRSA</sequence>
<evidence type="ECO:0000313" key="2">
    <source>
        <dbReference type="EMBL" id="CAK7897241.1"/>
    </source>
</evidence>
<evidence type="ECO:0000313" key="3">
    <source>
        <dbReference type="EMBL" id="CAK7926727.1"/>
    </source>
</evidence>
<feature type="region of interest" description="Disordered" evidence="1">
    <location>
        <begin position="1"/>
        <end position="31"/>
    </location>
</feature>
<proteinExistence type="predicted"/>
<protein>
    <submittedName>
        <fullName evidence="2">Uncharacterized protein</fullName>
    </submittedName>
</protein>
<gene>
    <name evidence="3" type="ORF">PM001_LOCUS11877</name>
    <name evidence="2" type="ORF">PM001_LOCUS1399</name>
</gene>
<dbReference type="EMBL" id="CAKLBY020000101">
    <property type="protein sequence ID" value="CAK7926727.1"/>
    <property type="molecule type" value="Genomic_DNA"/>
</dbReference>
<feature type="compositionally biased region" description="Basic residues" evidence="1">
    <location>
        <begin position="1"/>
        <end position="10"/>
    </location>
</feature>
<name>A0AAV1T182_9STRA</name>
<evidence type="ECO:0000313" key="4">
    <source>
        <dbReference type="Proteomes" id="UP001162060"/>
    </source>
</evidence>
<accession>A0AAV1T182</accession>
<reference evidence="2" key="1">
    <citation type="submission" date="2024-01" db="EMBL/GenBank/DDBJ databases">
        <authorList>
            <person name="Webb A."/>
        </authorList>
    </citation>
    <scope>NUCLEOTIDE SEQUENCE</scope>
    <source>
        <strain evidence="2">Pm1</strain>
    </source>
</reference>
<dbReference type="Proteomes" id="UP001162060">
    <property type="component" value="Unassembled WGS sequence"/>
</dbReference>
<comment type="caution">
    <text evidence="2">The sequence shown here is derived from an EMBL/GenBank/DDBJ whole genome shotgun (WGS) entry which is preliminary data.</text>
</comment>
<organism evidence="2 4">
    <name type="scientific">Peronospora matthiolae</name>
    <dbReference type="NCBI Taxonomy" id="2874970"/>
    <lineage>
        <taxon>Eukaryota</taxon>
        <taxon>Sar</taxon>
        <taxon>Stramenopiles</taxon>
        <taxon>Oomycota</taxon>
        <taxon>Peronosporomycetes</taxon>
        <taxon>Peronosporales</taxon>
        <taxon>Peronosporaceae</taxon>
        <taxon>Peronospora</taxon>
    </lineage>
</organism>